<organism evidence="2 3">
    <name type="scientific">Eumeta variegata</name>
    <name type="common">Bagworm moth</name>
    <name type="synonym">Eumeta japonica</name>
    <dbReference type="NCBI Taxonomy" id="151549"/>
    <lineage>
        <taxon>Eukaryota</taxon>
        <taxon>Metazoa</taxon>
        <taxon>Ecdysozoa</taxon>
        <taxon>Arthropoda</taxon>
        <taxon>Hexapoda</taxon>
        <taxon>Insecta</taxon>
        <taxon>Pterygota</taxon>
        <taxon>Neoptera</taxon>
        <taxon>Endopterygota</taxon>
        <taxon>Lepidoptera</taxon>
        <taxon>Glossata</taxon>
        <taxon>Ditrysia</taxon>
        <taxon>Tineoidea</taxon>
        <taxon>Psychidae</taxon>
        <taxon>Oiketicinae</taxon>
        <taxon>Eumeta</taxon>
    </lineage>
</organism>
<evidence type="ECO:0000313" key="2">
    <source>
        <dbReference type="EMBL" id="GBP65432.1"/>
    </source>
</evidence>
<name>A0A4C1XR26_EUMVA</name>
<feature type="compositionally biased region" description="Low complexity" evidence="1">
    <location>
        <begin position="131"/>
        <end position="149"/>
    </location>
</feature>
<keyword evidence="3" id="KW-1185">Reference proteome</keyword>
<evidence type="ECO:0000313" key="3">
    <source>
        <dbReference type="Proteomes" id="UP000299102"/>
    </source>
</evidence>
<protein>
    <submittedName>
        <fullName evidence="2">Uncharacterized protein</fullName>
    </submittedName>
</protein>
<evidence type="ECO:0000256" key="1">
    <source>
        <dbReference type="SAM" id="MobiDB-lite"/>
    </source>
</evidence>
<gene>
    <name evidence="2" type="ORF">EVAR_103314_1</name>
</gene>
<accession>A0A4C1XR26</accession>
<feature type="region of interest" description="Disordered" evidence="1">
    <location>
        <begin position="116"/>
        <end position="155"/>
    </location>
</feature>
<comment type="caution">
    <text evidence="2">The sequence shown here is derived from an EMBL/GenBank/DDBJ whole genome shotgun (WGS) entry which is preliminary data.</text>
</comment>
<dbReference type="EMBL" id="BGZK01000928">
    <property type="protein sequence ID" value="GBP65432.1"/>
    <property type="molecule type" value="Genomic_DNA"/>
</dbReference>
<sequence length="155" mass="17030">MQNIREEKICSADTMIYRTVTFACEFGSHLAGFLLSTGSSININAKRAPLRLPAALPPRTSCSTIRVRVVREFTLRPRPLPAPLGLRRRNVVCRAWPAATSGTACRYLAVISPSKRVAGPRDERKAPEPAPARGARRMPAASRAPQRAPQTERNT</sequence>
<proteinExistence type="predicted"/>
<reference evidence="2 3" key="1">
    <citation type="journal article" date="2019" name="Commun. Biol.">
        <title>The bagworm genome reveals a unique fibroin gene that provides high tensile strength.</title>
        <authorList>
            <person name="Kono N."/>
            <person name="Nakamura H."/>
            <person name="Ohtoshi R."/>
            <person name="Tomita M."/>
            <person name="Numata K."/>
            <person name="Arakawa K."/>
        </authorList>
    </citation>
    <scope>NUCLEOTIDE SEQUENCE [LARGE SCALE GENOMIC DNA]</scope>
</reference>
<dbReference type="AlphaFoldDB" id="A0A4C1XR26"/>
<dbReference type="Proteomes" id="UP000299102">
    <property type="component" value="Unassembled WGS sequence"/>
</dbReference>